<dbReference type="Proteomes" id="UP000051048">
    <property type="component" value="Unassembled WGS sequence"/>
</dbReference>
<dbReference type="PATRIC" id="fig|1423740.3.peg.362"/>
<gene>
    <name evidence="1" type="ORF">FC36_GL000337</name>
</gene>
<proteinExistence type="predicted"/>
<accession>A0A0R1TPD6</accession>
<protein>
    <submittedName>
        <fullName evidence="1">Uncharacterized protein</fullName>
    </submittedName>
</protein>
<comment type="caution">
    <text evidence="1">The sequence shown here is derived from an EMBL/GenBank/DDBJ whole genome shotgun (WGS) entry which is preliminary data.</text>
</comment>
<name>A0A0R1TPD6_9LACO</name>
<evidence type="ECO:0000313" key="1">
    <source>
        <dbReference type="EMBL" id="KRL83293.1"/>
    </source>
</evidence>
<reference evidence="1 2" key="1">
    <citation type="journal article" date="2015" name="Genome Announc.">
        <title>Expanding the biotechnology potential of lactobacilli through comparative genomics of 213 strains and associated genera.</title>
        <authorList>
            <person name="Sun Z."/>
            <person name="Harris H.M."/>
            <person name="McCann A."/>
            <person name="Guo C."/>
            <person name="Argimon S."/>
            <person name="Zhang W."/>
            <person name="Yang X."/>
            <person name="Jeffery I.B."/>
            <person name="Cooney J.C."/>
            <person name="Kagawa T.F."/>
            <person name="Liu W."/>
            <person name="Song Y."/>
            <person name="Salvetti E."/>
            <person name="Wrobel A."/>
            <person name="Rasinkangas P."/>
            <person name="Parkhill J."/>
            <person name="Rea M.C."/>
            <person name="O'Sullivan O."/>
            <person name="Ritari J."/>
            <person name="Douillard F.P."/>
            <person name="Paul Ross R."/>
            <person name="Yang R."/>
            <person name="Briner A.E."/>
            <person name="Felis G.E."/>
            <person name="de Vos W.M."/>
            <person name="Barrangou R."/>
            <person name="Klaenhammer T.R."/>
            <person name="Caufield P.W."/>
            <person name="Cui Y."/>
            <person name="Zhang H."/>
            <person name="O'Toole P.W."/>
        </authorList>
    </citation>
    <scope>NUCLEOTIDE SEQUENCE [LARGE SCALE GENOMIC DNA]</scope>
    <source>
        <strain evidence="1 2">DSM 15833</strain>
    </source>
</reference>
<dbReference type="AlphaFoldDB" id="A0A0R1TPD6"/>
<sequence>MWGMIISQRDLGLMEIVKALFPTVFQQHWYFNAYLGVCFLAPLLKPGLKQLSQKLAF</sequence>
<evidence type="ECO:0000313" key="2">
    <source>
        <dbReference type="Proteomes" id="UP000051048"/>
    </source>
</evidence>
<organism evidence="1 2">
    <name type="scientific">Ligilactobacillus equi DSM 15833 = JCM 10991</name>
    <dbReference type="NCBI Taxonomy" id="1423740"/>
    <lineage>
        <taxon>Bacteria</taxon>
        <taxon>Bacillati</taxon>
        <taxon>Bacillota</taxon>
        <taxon>Bacilli</taxon>
        <taxon>Lactobacillales</taxon>
        <taxon>Lactobacillaceae</taxon>
        <taxon>Ligilactobacillus</taxon>
    </lineage>
</organism>
<dbReference type="EMBL" id="AZFH01000011">
    <property type="protein sequence ID" value="KRL83293.1"/>
    <property type="molecule type" value="Genomic_DNA"/>
</dbReference>